<keyword evidence="8 15" id="KW-0479">Metal-binding</keyword>
<dbReference type="Pfam" id="PF04715">
    <property type="entry name" value="Anth_synt_I_N"/>
    <property type="match status" value="1"/>
</dbReference>
<sequence length="463" mass="52507">MKPYKIIKQNADTLTPISIFTRLTGKKKFLLESSFQHEQKGKFSFIGKDPYQELIGIENTTTIIDHKTGYSQTVAEDPLHYLQKQLPKLDTDLPFPFYGGAIGYVGYDAIRQYEYIGESLPDELDMPDIHFMLYKDVIVYDHTNEMIFLVAINITNQSEKALNKRLQILENQLKTNQPALMEKMDPVQFQPEATEEIFKENVKIAKKHIREGDIFQVVLSQRMQATMNGDPFSFYRKLRKANSSPYMFYIDFDDYLILGASPESLIQTSGSTVITNPIAGTRSRGKTEAEEEALVRELLADEKEIAEHRMLVDLSRNDLGRVCEIGSITIPTYMKIEKYQHVMHIVSEVHGKLKTGLTSIDALRSCLPAGTVSGAPKIRAMQIINHLEKKKRGAYGGGIGYINFNHDLNMALTIRSLVIKDSKAYLQTGAGIVHDSIPQKEYEETLHKAKSLMEVTLYDVTHG</sequence>
<evidence type="ECO:0000256" key="2">
    <source>
        <dbReference type="ARBA" id="ARBA00004873"/>
    </source>
</evidence>
<dbReference type="PANTHER" id="PTHR11236">
    <property type="entry name" value="AMINOBENZOATE/ANTHRANILATE SYNTHASE"/>
    <property type="match status" value="1"/>
</dbReference>
<evidence type="ECO:0000256" key="15">
    <source>
        <dbReference type="RuleBase" id="RU364045"/>
    </source>
</evidence>
<dbReference type="InterPro" id="IPR019999">
    <property type="entry name" value="Anth_synth_I-like"/>
</dbReference>
<dbReference type="EC" id="4.1.3.27" evidence="5 15"/>
<keyword evidence="12 15" id="KW-0456">Lyase</keyword>
<evidence type="ECO:0000259" key="17">
    <source>
        <dbReference type="Pfam" id="PF04715"/>
    </source>
</evidence>
<comment type="cofactor">
    <cofactor evidence="1 15">
        <name>Mg(2+)</name>
        <dbReference type="ChEBI" id="CHEBI:18420"/>
    </cofactor>
</comment>
<keyword evidence="7 15" id="KW-0028">Amino-acid biosynthesis</keyword>
<evidence type="ECO:0000256" key="8">
    <source>
        <dbReference type="ARBA" id="ARBA00022723"/>
    </source>
</evidence>
<evidence type="ECO:0000256" key="3">
    <source>
        <dbReference type="ARBA" id="ARBA00009562"/>
    </source>
</evidence>
<evidence type="ECO:0000256" key="5">
    <source>
        <dbReference type="ARBA" id="ARBA00012266"/>
    </source>
</evidence>
<dbReference type="InterPro" id="IPR006805">
    <property type="entry name" value="Anth_synth_I_N"/>
</dbReference>
<dbReference type="PANTHER" id="PTHR11236:SF48">
    <property type="entry name" value="ISOCHORISMATE SYNTHASE MENF"/>
    <property type="match status" value="1"/>
</dbReference>
<comment type="caution">
    <text evidence="18">The sequence shown here is derived from an EMBL/GenBank/DDBJ whole genome shotgun (WGS) entry which is preliminary data.</text>
</comment>
<comment type="pathway">
    <text evidence="2 15">Amino-acid biosynthesis; L-tryptophan biosynthesis; L-tryptophan from chorismate: step 1/5.</text>
</comment>
<dbReference type="Gene3D" id="3.60.120.10">
    <property type="entry name" value="Anthranilate synthase"/>
    <property type="match status" value="1"/>
</dbReference>
<dbReference type="EMBL" id="BMFR01000013">
    <property type="protein sequence ID" value="GGG81061.1"/>
    <property type="molecule type" value="Genomic_DNA"/>
</dbReference>
<evidence type="ECO:0000313" key="19">
    <source>
        <dbReference type="Proteomes" id="UP000622860"/>
    </source>
</evidence>
<organism evidence="18 19">
    <name type="scientific">Virgibacillus oceani</name>
    <dbReference type="NCBI Taxonomy" id="1479511"/>
    <lineage>
        <taxon>Bacteria</taxon>
        <taxon>Bacillati</taxon>
        <taxon>Bacillota</taxon>
        <taxon>Bacilli</taxon>
        <taxon>Bacillales</taxon>
        <taxon>Bacillaceae</taxon>
        <taxon>Virgibacillus</taxon>
    </lineage>
</organism>
<evidence type="ECO:0000256" key="14">
    <source>
        <dbReference type="ARBA" id="ARBA00047683"/>
    </source>
</evidence>
<evidence type="ECO:0000313" key="18">
    <source>
        <dbReference type="EMBL" id="GGG81061.1"/>
    </source>
</evidence>
<evidence type="ECO:0000256" key="13">
    <source>
        <dbReference type="ARBA" id="ARBA00025634"/>
    </source>
</evidence>
<evidence type="ECO:0000256" key="1">
    <source>
        <dbReference type="ARBA" id="ARBA00001946"/>
    </source>
</evidence>
<dbReference type="InterPro" id="IPR005256">
    <property type="entry name" value="Anth_synth_I_PabB"/>
</dbReference>
<dbReference type="AlphaFoldDB" id="A0A917HJD6"/>
<evidence type="ECO:0000256" key="7">
    <source>
        <dbReference type="ARBA" id="ARBA00022605"/>
    </source>
</evidence>
<comment type="function">
    <text evidence="13 15">Part of a heterotetrameric complex that catalyzes the two-step biosynthesis of anthranilate, an intermediate in the biosynthesis of L-tryptophan. In the first step, the glutamine-binding beta subunit (TrpG) of anthranilate synthase (AS) provides the glutamine amidotransferase activity which generates ammonia as a substrate that, along with chorismate, is used in the second step, catalyzed by the large alpha subunit of AS (TrpE) to produce anthranilate. In the absence of TrpG, TrpE can synthesize anthranilate directly from chorismate and high concentrations of ammonia.</text>
</comment>
<reference evidence="18" key="1">
    <citation type="journal article" date="2014" name="Int. J. Syst. Evol. Microbiol.">
        <title>Complete genome sequence of Corynebacterium casei LMG S-19264T (=DSM 44701T), isolated from a smear-ripened cheese.</title>
        <authorList>
            <consortium name="US DOE Joint Genome Institute (JGI-PGF)"/>
            <person name="Walter F."/>
            <person name="Albersmeier A."/>
            <person name="Kalinowski J."/>
            <person name="Ruckert C."/>
        </authorList>
    </citation>
    <scope>NUCLEOTIDE SEQUENCE</scope>
    <source>
        <strain evidence="18">CGMCC 1.12754</strain>
    </source>
</reference>
<dbReference type="SUPFAM" id="SSF56322">
    <property type="entry name" value="ADC synthase"/>
    <property type="match status" value="1"/>
</dbReference>
<dbReference type="PRINTS" id="PR00095">
    <property type="entry name" value="ANTSNTHASEI"/>
</dbReference>
<dbReference type="Pfam" id="PF00425">
    <property type="entry name" value="Chorismate_bind"/>
    <property type="match status" value="1"/>
</dbReference>
<keyword evidence="19" id="KW-1185">Reference proteome</keyword>
<dbReference type="InterPro" id="IPR015890">
    <property type="entry name" value="Chorismate_C"/>
</dbReference>
<dbReference type="RefSeq" id="WP_188456015.1">
    <property type="nucleotide sequence ID" value="NZ_BMFR01000013.1"/>
</dbReference>
<keyword evidence="10 15" id="KW-0460">Magnesium</keyword>
<keyword evidence="9 15" id="KW-0822">Tryptophan biosynthesis</keyword>
<feature type="domain" description="Anthranilate synthase component I N-terminal" evidence="17">
    <location>
        <begin position="12"/>
        <end position="148"/>
    </location>
</feature>
<dbReference type="GO" id="GO:0000162">
    <property type="term" value="P:L-tryptophan biosynthetic process"/>
    <property type="evidence" value="ECO:0007669"/>
    <property type="project" value="UniProtKB-KW"/>
</dbReference>
<dbReference type="GO" id="GO:0046872">
    <property type="term" value="F:metal ion binding"/>
    <property type="evidence" value="ECO:0007669"/>
    <property type="project" value="UniProtKB-KW"/>
</dbReference>
<protein>
    <recommendedName>
        <fullName evidence="6 15">Anthranilate synthase component 1</fullName>
        <ecNumber evidence="5 15">4.1.3.27</ecNumber>
    </recommendedName>
</protein>
<evidence type="ECO:0000256" key="11">
    <source>
        <dbReference type="ARBA" id="ARBA00023141"/>
    </source>
</evidence>
<reference evidence="18" key="2">
    <citation type="submission" date="2020-09" db="EMBL/GenBank/DDBJ databases">
        <authorList>
            <person name="Sun Q."/>
            <person name="Zhou Y."/>
        </authorList>
    </citation>
    <scope>NUCLEOTIDE SEQUENCE</scope>
    <source>
        <strain evidence="18">CGMCC 1.12754</strain>
    </source>
</reference>
<dbReference type="GO" id="GO:0004049">
    <property type="term" value="F:anthranilate synthase activity"/>
    <property type="evidence" value="ECO:0007669"/>
    <property type="project" value="UniProtKB-EC"/>
</dbReference>
<dbReference type="InterPro" id="IPR005801">
    <property type="entry name" value="ADC_synthase"/>
</dbReference>
<comment type="catalytic activity">
    <reaction evidence="14 15">
        <text>chorismate + L-glutamine = anthranilate + pyruvate + L-glutamate + H(+)</text>
        <dbReference type="Rhea" id="RHEA:21732"/>
        <dbReference type="ChEBI" id="CHEBI:15361"/>
        <dbReference type="ChEBI" id="CHEBI:15378"/>
        <dbReference type="ChEBI" id="CHEBI:16567"/>
        <dbReference type="ChEBI" id="CHEBI:29748"/>
        <dbReference type="ChEBI" id="CHEBI:29985"/>
        <dbReference type="ChEBI" id="CHEBI:58359"/>
        <dbReference type="EC" id="4.1.3.27"/>
    </reaction>
</comment>
<evidence type="ECO:0000256" key="4">
    <source>
        <dbReference type="ARBA" id="ARBA00011575"/>
    </source>
</evidence>
<evidence type="ECO:0000256" key="6">
    <source>
        <dbReference type="ARBA" id="ARBA00020653"/>
    </source>
</evidence>
<evidence type="ECO:0000256" key="12">
    <source>
        <dbReference type="ARBA" id="ARBA00023239"/>
    </source>
</evidence>
<comment type="similarity">
    <text evidence="3 15">Belongs to the anthranilate synthase component I family.</text>
</comment>
<feature type="domain" description="Chorismate-utilising enzyme C-terminal" evidence="16">
    <location>
        <begin position="195"/>
        <end position="448"/>
    </location>
</feature>
<evidence type="ECO:0000259" key="16">
    <source>
        <dbReference type="Pfam" id="PF00425"/>
    </source>
</evidence>
<comment type="subunit">
    <text evidence="4 15">Heterotetramer consisting of two non-identical subunits: a beta subunit (TrpG) and a large alpha subunit (TrpE).</text>
</comment>
<name>A0A917HJD6_9BACI</name>
<accession>A0A917HJD6</accession>
<gene>
    <name evidence="15" type="primary">trpE</name>
    <name evidence="18" type="ORF">GCM10011398_28100</name>
</gene>
<dbReference type="NCBIfam" id="TIGR00564">
    <property type="entry name" value="trpE_most"/>
    <property type="match status" value="1"/>
</dbReference>
<proteinExistence type="inferred from homology"/>
<dbReference type="Proteomes" id="UP000622860">
    <property type="component" value="Unassembled WGS sequence"/>
</dbReference>
<keyword evidence="11 15" id="KW-0057">Aromatic amino acid biosynthesis</keyword>
<evidence type="ECO:0000256" key="9">
    <source>
        <dbReference type="ARBA" id="ARBA00022822"/>
    </source>
</evidence>
<evidence type="ECO:0000256" key="10">
    <source>
        <dbReference type="ARBA" id="ARBA00022842"/>
    </source>
</evidence>